<evidence type="ECO:0000313" key="1">
    <source>
        <dbReference type="EMBL" id="ASY66749.1"/>
    </source>
</evidence>
<dbReference type="Proteomes" id="UP000217211">
    <property type="component" value="Plasmid pSJ05684b"/>
</dbReference>
<keyword evidence="2" id="KW-1185">Reference proteome</keyword>
<keyword evidence="1" id="KW-0614">Plasmid</keyword>
<geneLocation type="plasmid" evidence="2">
    <name>psj05684b</name>
</geneLocation>
<accession>A0A249PN75</accession>
<evidence type="ECO:0000313" key="2">
    <source>
        <dbReference type="Proteomes" id="UP000217211"/>
    </source>
</evidence>
<gene>
    <name evidence="1" type="ORF">SJ05684_b57670</name>
</gene>
<dbReference type="RefSeq" id="WP_034859815.1">
    <property type="nucleotide sequence ID" value="NZ_AJQT01000165.1"/>
</dbReference>
<dbReference type="AlphaFoldDB" id="A0A249PN75"/>
<reference evidence="1 2" key="1">
    <citation type="submission" date="2017-08" db="EMBL/GenBank/DDBJ databases">
        <title>Multipartite genome sequences of Sinorhizobium species nodulating soybeans.</title>
        <authorList>
            <person name="Tian C.F."/>
        </authorList>
    </citation>
    <scope>NUCLEOTIDE SEQUENCE [LARGE SCALE GENOMIC DNA]</scope>
    <source>
        <strain evidence="1 2">CCBAU 05684</strain>
        <plasmid evidence="2">psj05684b</plasmid>
    </source>
</reference>
<proteinExistence type="predicted"/>
<dbReference type="KEGG" id="esj:SJ05684_b57670"/>
<name>A0A249PN75_9HYPH</name>
<dbReference type="EMBL" id="CP023068">
    <property type="protein sequence ID" value="ASY66749.1"/>
    <property type="molecule type" value="Genomic_DNA"/>
</dbReference>
<sequence length="371" mass="41378">MTASGWKPTIQAAVAFDSDRFTVCCGELEYDDPMTAIISYDGRFPQPWSRVDVKREIVDVCYATVTDSAEPIALALSNEGDVYTLLEGRTERSKIPGAGVLSSDAEGLGAVHTLVLEGSTQFVIGNSRQIYRRNNGAAWERLSADSSRADGYEAEHFGKAISTGDGRLLIEGVQRPYSPPTAAQLDPTAWKSVSPEQFLRMMQQQRAQRTTRKRIQRLYMYSSGDLSQVSIPDDSDIRGLYLDPLKRVWLTGVSGLILRGHPDTGFERLGFHGDVETLFSAAWFDDALILATDDGLRRFDGHKLTVVKPTLNSPLTNRNVPVPLKIQVFDDTLMYFDAKHGVCRWDGETWQWFEIPPELLERNFGGLPARP</sequence>
<organism evidence="1 2">
    <name type="scientific">Sinorhizobium sojae CCBAU 05684</name>
    <dbReference type="NCBI Taxonomy" id="716928"/>
    <lineage>
        <taxon>Bacteria</taxon>
        <taxon>Pseudomonadati</taxon>
        <taxon>Pseudomonadota</taxon>
        <taxon>Alphaproteobacteria</taxon>
        <taxon>Hyphomicrobiales</taxon>
        <taxon>Rhizobiaceae</taxon>
        <taxon>Sinorhizobium/Ensifer group</taxon>
        <taxon>Sinorhizobium</taxon>
    </lineage>
</organism>
<dbReference type="OrthoDB" id="8278692at2"/>
<protein>
    <submittedName>
        <fullName evidence="1">Uncharacterized protein</fullName>
    </submittedName>
</protein>
<dbReference type="STRING" id="716928.GCA_000261485_05539"/>